<evidence type="ECO:0000256" key="1">
    <source>
        <dbReference type="ARBA" id="ARBA00004141"/>
    </source>
</evidence>
<keyword evidence="3" id="KW-0406">Ion transport</keyword>
<organism evidence="8 9">
    <name type="scientific">Limnobacter profundi</name>
    <dbReference type="NCBI Taxonomy" id="2732163"/>
    <lineage>
        <taxon>Bacteria</taxon>
        <taxon>Pseudomonadati</taxon>
        <taxon>Pseudomonadota</taxon>
        <taxon>Betaproteobacteria</taxon>
        <taxon>Burkholderiales</taxon>
        <taxon>Burkholderiaceae</taxon>
        <taxon>Limnobacter</taxon>
    </lineage>
</organism>
<feature type="transmembrane region" description="Helical" evidence="6">
    <location>
        <begin position="154"/>
        <end position="171"/>
    </location>
</feature>
<evidence type="ECO:0000256" key="6">
    <source>
        <dbReference type="SAM" id="Phobius"/>
    </source>
</evidence>
<evidence type="ECO:0000256" key="4">
    <source>
        <dbReference type="ARBA" id="ARBA00022989"/>
    </source>
</evidence>
<dbReference type="InterPro" id="IPR050681">
    <property type="entry name" value="CDF/SLC30A"/>
</dbReference>
<keyword evidence="5 6" id="KW-0472">Membrane</keyword>
<dbReference type="InterPro" id="IPR027469">
    <property type="entry name" value="Cation_efflux_TMD_sf"/>
</dbReference>
<feature type="transmembrane region" description="Helical" evidence="6">
    <location>
        <begin position="114"/>
        <end position="134"/>
    </location>
</feature>
<dbReference type="PANTHER" id="PTHR11562">
    <property type="entry name" value="CATION EFFLUX PROTEIN/ ZINC TRANSPORTER"/>
    <property type="match status" value="1"/>
</dbReference>
<evidence type="ECO:0000256" key="2">
    <source>
        <dbReference type="ARBA" id="ARBA00022692"/>
    </source>
</evidence>
<name>A0ABX6NCB2_9BURK</name>
<sequence length="207" mass="21726">MPGCSTCHDHQPAQSVSPTYKKVLWVALVVNLGMFIVEVASGLKAGSVSLLADSLDFFGDAANYAVSLFVLGMALSIRAKAALVKGATLGIFGLGVLAYTTYRLWTGQIPEPLTMGVVAVLALVANVAVALMLYKWREGDSNMQSVWLCSRNDAIGNVAVVAAAGLVAWTGSAWPDLAVAVLMATLGITAARTIIAQAWRELNQTSV</sequence>
<protein>
    <submittedName>
        <fullName evidence="8">Cation transporter</fullName>
    </submittedName>
</protein>
<gene>
    <name evidence="8" type="ORF">HKT17_00535</name>
</gene>
<keyword evidence="2 6" id="KW-0812">Transmembrane</keyword>
<dbReference type="EMBL" id="CP053084">
    <property type="protein sequence ID" value="QJR31012.1"/>
    <property type="molecule type" value="Genomic_DNA"/>
</dbReference>
<accession>A0ABX6NCB2</accession>
<keyword evidence="9" id="KW-1185">Reference proteome</keyword>
<evidence type="ECO:0000256" key="5">
    <source>
        <dbReference type="ARBA" id="ARBA00023136"/>
    </source>
</evidence>
<keyword evidence="3" id="KW-0813">Transport</keyword>
<feature type="domain" description="Cation efflux protein transmembrane" evidence="7">
    <location>
        <begin position="24"/>
        <end position="202"/>
    </location>
</feature>
<proteinExistence type="predicted"/>
<keyword evidence="3" id="KW-0862">Zinc</keyword>
<feature type="transmembrane region" description="Helical" evidence="6">
    <location>
        <begin position="177"/>
        <end position="195"/>
    </location>
</feature>
<reference evidence="8 9" key="1">
    <citation type="submission" date="2020-05" db="EMBL/GenBank/DDBJ databases">
        <title>Compete genome of Limnobacter sp. SAORIC-580.</title>
        <authorList>
            <person name="Song J."/>
            <person name="Cho J.-C."/>
        </authorList>
    </citation>
    <scope>NUCLEOTIDE SEQUENCE [LARGE SCALE GENOMIC DNA]</scope>
    <source>
        <strain evidence="8 9">SAORIC-580</strain>
    </source>
</reference>
<comment type="subcellular location">
    <subcellularLocation>
        <location evidence="1">Membrane</location>
        <topology evidence="1">Multi-pass membrane protein</topology>
    </subcellularLocation>
</comment>
<keyword evidence="3" id="KW-0864">Zinc transport</keyword>
<dbReference type="Pfam" id="PF01545">
    <property type="entry name" value="Cation_efflux"/>
    <property type="match status" value="1"/>
</dbReference>
<evidence type="ECO:0000259" key="7">
    <source>
        <dbReference type="Pfam" id="PF01545"/>
    </source>
</evidence>
<feature type="transmembrane region" description="Helical" evidence="6">
    <location>
        <begin position="55"/>
        <end position="75"/>
    </location>
</feature>
<evidence type="ECO:0000313" key="8">
    <source>
        <dbReference type="EMBL" id="QJR31012.1"/>
    </source>
</evidence>
<dbReference type="Proteomes" id="UP000501130">
    <property type="component" value="Chromosome"/>
</dbReference>
<dbReference type="InterPro" id="IPR058533">
    <property type="entry name" value="Cation_efflux_TM"/>
</dbReference>
<evidence type="ECO:0000256" key="3">
    <source>
        <dbReference type="ARBA" id="ARBA00022906"/>
    </source>
</evidence>
<keyword evidence="4 6" id="KW-1133">Transmembrane helix</keyword>
<feature type="transmembrane region" description="Helical" evidence="6">
    <location>
        <begin position="23"/>
        <end position="43"/>
    </location>
</feature>
<feature type="transmembrane region" description="Helical" evidence="6">
    <location>
        <begin position="82"/>
        <end position="102"/>
    </location>
</feature>
<dbReference type="PANTHER" id="PTHR11562:SF17">
    <property type="entry name" value="RE54080P-RELATED"/>
    <property type="match status" value="1"/>
</dbReference>
<dbReference type="Gene3D" id="1.20.1510.10">
    <property type="entry name" value="Cation efflux protein transmembrane domain"/>
    <property type="match status" value="1"/>
</dbReference>
<dbReference type="SUPFAM" id="SSF161111">
    <property type="entry name" value="Cation efflux protein transmembrane domain-like"/>
    <property type="match status" value="1"/>
</dbReference>
<evidence type="ECO:0000313" key="9">
    <source>
        <dbReference type="Proteomes" id="UP000501130"/>
    </source>
</evidence>